<keyword evidence="2" id="KW-1185">Reference proteome</keyword>
<evidence type="ECO:0000313" key="2">
    <source>
        <dbReference type="Proteomes" id="UP001198163"/>
    </source>
</evidence>
<accession>A0AAE3JIV1</accession>
<sequence length="184" mass="22009">MNEDVVVLEFENRVKYREWLVINHKKENSIWIEFKKGNKDFTANDALEESICFGWIDGVMKSINDERYRKYFSKRKDVHKWSEKNKQIFRKMVDNNAMTKSGVDVYLPEISNENTQLSIEDKIECLRNVLQTMPEIVRLYNEKPLSKQKQFAGFYCDAKTEETKNKRRNKIIDALQNNYNGMLY</sequence>
<dbReference type="RefSeq" id="WP_230752663.1">
    <property type="nucleotide sequence ID" value="NZ_JAINWA010000001.1"/>
</dbReference>
<evidence type="ECO:0008006" key="3">
    <source>
        <dbReference type="Google" id="ProtNLM"/>
    </source>
</evidence>
<dbReference type="AlphaFoldDB" id="A0AAE3JIV1"/>
<proteinExistence type="predicted"/>
<name>A0AAE3JIV1_9SPIR</name>
<dbReference type="EMBL" id="JAINWA010000001">
    <property type="protein sequence ID" value="MCD1653560.1"/>
    <property type="molecule type" value="Genomic_DNA"/>
</dbReference>
<evidence type="ECO:0000313" key="1">
    <source>
        <dbReference type="EMBL" id="MCD1653560.1"/>
    </source>
</evidence>
<comment type="caution">
    <text evidence="1">The sequence shown here is derived from an EMBL/GenBank/DDBJ whole genome shotgun (WGS) entry which is preliminary data.</text>
</comment>
<protein>
    <recommendedName>
        <fullName evidence="3">YdeI/OmpD-associated family protein</fullName>
    </recommendedName>
</protein>
<dbReference type="Proteomes" id="UP001198163">
    <property type="component" value="Unassembled WGS sequence"/>
</dbReference>
<reference evidence="1" key="1">
    <citation type="submission" date="2021-08" db="EMBL/GenBank/DDBJ databases">
        <title>Comparative analyses of Brucepasteria parasyntrophica and Teretinema zuelzerae.</title>
        <authorList>
            <person name="Song Y."/>
            <person name="Brune A."/>
        </authorList>
    </citation>
    <scope>NUCLEOTIDE SEQUENCE</scope>
    <source>
        <strain evidence="1">DSM 1903</strain>
    </source>
</reference>
<gene>
    <name evidence="1" type="ORF">K7J14_02460</name>
</gene>
<organism evidence="1 2">
    <name type="scientific">Teretinema zuelzerae</name>
    <dbReference type="NCBI Taxonomy" id="156"/>
    <lineage>
        <taxon>Bacteria</taxon>
        <taxon>Pseudomonadati</taxon>
        <taxon>Spirochaetota</taxon>
        <taxon>Spirochaetia</taxon>
        <taxon>Spirochaetales</taxon>
        <taxon>Treponemataceae</taxon>
        <taxon>Teretinema</taxon>
    </lineage>
</organism>